<sequence length="169" mass="19993">MPKAVFVDENDNVIGAGTPREAREKGIRHRIVRIFLLNAKGELLIQKRSENVVSNPNKWDHSAAGHVDEGEDYETAAYRELKEEVGVEGIPLREVTRYYMEETDEKEIKKRFNALYRGIYDREMILDRREVSEVKWVKLDELLAWIERRPEDFTQSFIYGLKEFLKFQK</sequence>
<evidence type="ECO:0000313" key="3">
    <source>
        <dbReference type="EMBL" id="OGG72081.1"/>
    </source>
</evidence>
<dbReference type="EMBL" id="MFLV01000001">
    <property type="protein sequence ID" value="OGG72081.1"/>
    <property type="molecule type" value="Genomic_DNA"/>
</dbReference>
<organism evidence="3 4">
    <name type="scientific">Candidatus Kaiserbacteria bacterium RIFCSPLOWO2_01_FULL_51_21</name>
    <dbReference type="NCBI Taxonomy" id="1798508"/>
    <lineage>
        <taxon>Bacteria</taxon>
        <taxon>Candidatus Kaiseribacteriota</taxon>
    </lineage>
</organism>
<dbReference type="PROSITE" id="PS00893">
    <property type="entry name" value="NUDIX_BOX"/>
    <property type="match status" value="1"/>
</dbReference>
<dbReference type="Gene3D" id="3.90.79.10">
    <property type="entry name" value="Nucleoside Triphosphate Pyrophosphohydrolase"/>
    <property type="match status" value="1"/>
</dbReference>
<protein>
    <recommendedName>
        <fullName evidence="2">Nudix hydrolase domain-containing protein</fullName>
    </recommendedName>
</protein>
<keyword evidence="1" id="KW-0378">Hydrolase</keyword>
<dbReference type="PANTHER" id="PTHR10885:SF0">
    <property type="entry name" value="ISOPENTENYL-DIPHOSPHATE DELTA-ISOMERASE"/>
    <property type="match status" value="1"/>
</dbReference>
<name>A0A1F6EEJ9_9BACT</name>
<dbReference type="InterPro" id="IPR015797">
    <property type="entry name" value="NUDIX_hydrolase-like_dom_sf"/>
</dbReference>
<dbReference type="PROSITE" id="PS51462">
    <property type="entry name" value="NUDIX"/>
    <property type="match status" value="1"/>
</dbReference>
<comment type="caution">
    <text evidence="3">The sequence shown here is derived from an EMBL/GenBank/DDBJ whole genome shotgun (WGS) entry which is preliminary data.</text>
</comment>
<dbReference type="Proteomes" id="UP000179115">
    <property type="component" value="Unassembled WGS sequence"/>
</dbReference>
<dbReference type="STRING" id="1798508.A3A35_02330"/>
<proteinExistence type="predicted"/>
<evidence type="ECO:0000256" key="1">
    <source>
        <dbReference type="ARBA" id="ARBA00022801"/>
    </source>
</evidence>
<dbReference type="InterPro" id="IPR020084">
    <property type="entry name" value="NUDIX_hydrolase_CS"/>
</dbReference>
<accession>A0A1F6EEJ9</accession>
<gene>
    <name evidence="3" type="ORF">A3A35_02330</name>
</gene>
<dbReference type="InterPro" id="IPR000086">
    <property type="entry name" value="NUDIX_hydrolase_dom"/>
</dbReference>
<dbReference type="GO" id="GO:0016787">
    <property type="term" value="F:hydrolase activity"/>
    <property type="evidence" value="ECO:0007669"/>
    <property type="project" value="UniProtKB-KW"/>
</dbReference>
<dbReference type="SUPFAM" id="SSF55811">
    <property type="entry name" value="Nudix"/>
    <property type="match status" value="1"/>
</dbReference>
<evidence type="ECO:0000259" key="2">
    <source>
        <dbReference type="PROSITE" id="PS51462"/>
    </source>
</evidence>
<evidence type="ECO:0000313" key="4">
    <source>
        <dbReference type="Proteomes" id="UP000179115"/>
    </source>
</evidence>
<dbReference type="AlphaFoldDB" id="A0A1F6EEJ9"/>
<feature type="domain" description="Nudix hydrolase" evidence="2">
    <location>
        <begin position="27"/>
        <end position="159"/>
    </location>
</feature>
<reference evidence="3 4" key="1">
    <citation type="journal article" date="2016" name="Nat. Commun.">
        <title>Thousands of microbial genomes shed light on interconnected biogeochemical processes in an aquifer system.</title>
        <authorList>
            <person name="Anantharaman K."/>
            <person name="Brown C.T."/>
            <person name="Hug L.A."/>
            <person name="Sharon I."/>
            <person name="Castelle C.J."/>
            <person name="Probst A.J."/>
            <person name="Thomas B.C."/>
            <person name="Singh A."/>
            <person name="Wilkins M.J."/>
            <person name="Karaoz U."/>
            <person name="Brodie E.L."/>
            <person name="Williams K.H."/>
            <person name="Hubbard S.S."/>
            <person name="Banfield J.F."/>
        </authorList>
    </citation>
    <scope>NUCLEOTIDE SEQUENCE [LARGE SCALE GENOMIC DNA]</scope>
</reference>
<dbReference type="PANTHER" id="PTHR10885">
    <property type="entry name" value="ISOPENTENYL-DIPHOSPHATE DELTA-ISOMERASE"/>
    <property type="match status" value="1"/>
</dbReference>
<dbReference type="Pfam" id="PF00293">
    <property type="entry name" value="NUDIX"/>
    <property type="match status" value="1"/>
</dbReference>